<proteinExistence type="predicted"/>
<name>I4GB28_MICAE</name>
<organism evidence="1 2">
    <name type="scientific">Microcystis aeruginosa PCC 9443</name>
    <dbReference type="NCBI Taxonomy" id="1160281"/>
    <lineage>
        <taxon>Bacteria</taxon>
        <taxon>Bacillati</taxon>
        <taxon>Cyanobacteriota</taxon>
        <taxon>Cyanophyceae</taxon>
        <taxon>Oscillatoriophycideae</taxon>
        <taxon>Chroococcales</taxon>
        <taxon>Microcystaceae</taxon>
        <taxon>Microcystis</taxon>
    </lineage>
</organism>
<dbReference type="Proteomes" id="UP000003480">
    <property type="component" value="Unassembled WGS sequence"/>
</dbReference>
<evidence type="ECO:0000313" key="2">
    <source>
        <dbReference type="Proteomes" id="UP000003480"/>
    </source>
</evidence>
<reference evidence="1 2" key="1">
    <citation type="submission" date="2012-04" db="EMBL/GenBank/DDBJ databases">
        <authorList>
            <person name="Genoscope - CEA"/>
        </authorList>
    </citation>
    <scope>NUCLEOTIDE SEQUENCE [LARGE SCALE GENOMIC DNA]</scope>
    <source>
        <strain evidence="1 2">9443</strain>
    </source>
</reference>
<dbReference type="HOGENOM" id="CLU_3170213_0_0_3"/>
<sequence length="47" mass="5272">MEVEEMSLDGGKVRLRTAKGKALIWRDYKAVSFHQLGVAAFFQDNSA</sequence>
<dbReference type="AlphaFoldDB" id="I4GB28"/>
<evidence type="ECO:0000313" key="1">
    <source>
        <dbReference type="EMBL" id="CCI05139.1"/>
    </source>
</evidence>
<comment type="caution">
    <text evidence="1">The sequence shown here is derived from an EMBL/GenBank/DDBJ whole genome shotgun (WGS) entry which is preliminary data.</text>
</comment>
<dbReference type="EMBL" id="CAIJ01000664">
    <property type="protein sequence ID" value="CCI05139.1"/>
    <property type="molecule type" value="Genomic_DNA"/>
</dbReference>
<protein>
    <submittedName>
        <fullName evidence="1">Uncharacterized protein</fullName>
    </submittedName>
</protein>
<accession>I4GB28</accession>
<gene>
    <name evidence="1" type="ORF">MICAC_6970003</name>
</gene>